<evidence type="ECO:0000313" key="3">
    <source>
        <dbReference type="Proteomes" id="UP001597568"/>
    </source>
</evidence>
<dbReference type="SUPFAM" id="SSF52402">
    <property type="entry name" value="Adenine nucleotide alpha hydrolases-like"/>
    <property type="match status" value="1"/>
</dbReference>
<dbReference type="InterPro" id="IPR050128">
    <property type="entry name" value="Sulfate_adenylyltrnsfr_sub2"/>
</dbReference>
<dbReference type="InterPro" id="IPR002500">
    <property type="entry name" value="PAPS_reduct_dom"/>
</dbReference>
<dbReference type="Pfam" id="PF01507">
    <property type="entry name" value="PAPS_reduct"/>
    <property type="match status" value="1"/>
</dbReference>
<dbReference type="InterPro" id="IPR014729">
    <property type="entry name" value="Rossmann-like_a/b/a_fold"/>
</dbReference>
<dbReference type="PANTHER" id="PTHR43196:SF2">
    <property type="entry name" value="PHOSPHOADENOSINE PHOSPHOSULFATE REDUCTASE"/>
    <property type="match status" value="1"/>
</dbReference>
<dbReference type="NCBIfam" id="NF005316">
    <property type="entry name" value="PRK06850.1"/>
    <property type="match status" value="1"/>
</dbReference>
<sequence>MDSIISNLFENQLSLVDESKELIKKAYKADTRPWVVGYSGGKDSTVAVQLIFEAMMEMPREELTKTIYVISSDTLVETPLIINSINQTLSRIQNEAIKQNLPIETHKVKPLAENSFWVNLIGRGYPSPNQTFRWCTDRLKIDPSNQFIKEKVSTFGEVVMVLGVREDESISRGNNIRSHTVEGKMFMRHSTLSNAFVFAPIRSFTLDDVWNYLLNSPSPWGDDNFELHKLYQDSSSGECPLVVDKSIKESAGSCGNSRFGCWVCTVVNEDKALTGFIQSGEDWMKPLLNFRNWLTSIRDDRTKRMKFRMNGQTYLKEVKIITKDNRPFVFIPKKSGRPKQEIDFELYTVVKKENLKAYLEENDVDLSAPEDQMLLIEYTEKGLDGEEMLKYGQLGLGPYTMQSRNEILQRLLAVQATVTHPSDPYYELISLEELKAIRETWFNEGIWEDAVSETYYKVYNEYPDFDTDDQAIVSSDQISDLEMLCKEFNVDVRTMKKLINMEQKYAGYKFRRGINDDIAKILKQDYLHL</sequence>
<dbReference type="PANTHER" id="PTHR43196">
    <property type="entry name" value="SULFATE ADENYLYLTRANSFERASE SUBUNIT 2"/>
    <property type="match status" value="1"/>
</dbReference>
<dbReference type="InterPro" id="IPR017598">
    <property type="entry name" value="SulphurTrfase_DndC"/>
</dbReference>
<keyword evidence="3" id="KW-1185">Reference proteome</keyword>
<proteinExistence type="predicted"/>
<dbReference type="NCBIfam" id="TIGR03183">
    <property type="entry name" value="DNA_S_dndC"/>
    <property type="match status" value="1"/>
</dbReference>
<organism evidence="2 3">
    <name type="scientific">Kurthia populi</name>
    <dbReference type="NCBI Taxonomy" id="1562132"/>
    <lineage>
        <taxon>Bacteria</taxon>
        <taxon>Bacillati</taxon>
        <taxon>Bacillota</taxon>
        <taxon>Bacilli</taxon>
        <taxon>Bacillales</taxon>
        <taxon>Caryophanaceae</taxon>
        <taxon>Kurthia</taxon>
    </lineage>
</organism>
<evidence type="ECO:0000259" key="1">
    <source>
        <dbReference type="Pfam" id="PF01507"/>
    </source>
</evidence>
<dbReference type="Proteomes" id="UP001597568">
    <property type="component" value="Unassembled WGS sequence"/>
</dbReference>
<dbReference type="CDD" id="cd23947">
    <property type="entry name" value="PAPS_reductase-like_YbdN"/>
    <property type="match status" value="1"/>
</dbReference>
<accession>A0ABW5XYX6</accession>
<feature type="domain" description="Phosphoadenosine phosphosulphate reductase" evidence="1">
    <location>
        <begin position="35"/>
        <end position="265"/>
    </location>
</feature>
<reference evidence="3" key="1">
    <citation type="journal article" date="2019" name="Int. J. Syst. Evol. Microbiol.">
        <title>The Global Catalogue of Microorganisms (GCM) 10K type strain sequencing project: providing services to taxonomists for standard genome sequencing and annotation.</title>
        <authorList>
            <consortium name="The Broad Institute Genomics Platform"/>
            <consortium name="The Broad Institute Genome Sequencing Center for Infectious Disease"/>
            <person name="Wu L."/>
            <person name="Ma J."/>
        </authorList>
    </citation>
    <scope>NUCLEOTIDE SEQUENCE [LARGE SCALE GENOMIC DNA]</scope>
    <source>
        <strain evidence="3">KCTC 33522</strain>
    </source>
</reference>
<evidence type="ECO:0000313" key="2">
    <source>
        <dbReference type="EMBL" id="MFD2868222.1"/>
    </source>
</evidence>
<name>A0ABW5XYX6_9BACL</name>
<dbReference type="Gene3D" id="3.40.50.620">
    <property type="entry name" value="HUPs"/>
    <property type="match status" value="1"/>
</dbReference>
<comment type="caution">
    <text evidence="2">The sequence shown here is derived from an EMBL/GenBank/DDBJ whole genome shotgun (WGS) entry which is preliminary data.</text>
</comment>
<dbReference type="RefSeq" id="WP_380147336.1">
    <property type="nucleotide sequence ID" value="NZ_JBHUOR010000037.1"/>
</dbReference>
<protein>
    <submittedName>
        <fullName evidence="2">DNA phosphorothioation system sulfurtransferase DndC</fullName>
    </submittedName>
</protein>
<dbReference type="EMBL" id="JBHUOR010000037">
    <property type="protein sequence ID" value="MFD2868222.1"/>
    <property type="molecule type" value="Genomic_DNA"/>
</dbReference>
<gene>
    <name evidence="2" type="primary">dndC</name>
    <name evidence="2" type="ORF">ACFSY7_06905</name>
</gene>